<keyword evidence="3" id="KW-1185">Reference proteome</keyword>
<dbReference type="AlphaFoldDB" id="A0AAN9MB67"/>
<evidence type="ECO:0000256" key="1">
    <source>
        <dbReference type="SAM" id="MobiDB-lite"/>
    </source>
</evidence>
<sequence>MNPGKSLGGLTVKKQLAPLRRERPLSRVTKISNEAPRVRAQKEEKPKALSLATASSTPQPLLLPIPFAAVPTTPTSPQTVRFFALSEDSSQCRWFRLSLRCFLPHWRRRAVSARGNPRNSEVSVVTAFSRVLFRAESGDRRRISLRFYELCGVVELWGR</sequence>
<protein>
    <submittedName>
        <fullName evidence="2">Uncharacterized protein</fullName>
    </submittedName>
</protein>
<organism evidence="2 3">
    <name type="scientific">Phaseolus coccineus</name>
    <name type="common">Scarlet runner bean</name>
    <name type="synonym">Phaseolus multiflorus</name>
    <dbReference type="NCBI Taxonomy" id="3886"/>
    <lineage>
        <taxon>Eukaryota</taxon>
        <taxon>Viridiplantae</taxon>
        <taxon>Streptophyta</taxon>
        <taxon>Embryophyta</taxon>
        <taxon>Tracheophyta</taxon>
        <taxon>Spermatophyta</taxon>
        <taxon>Magnoliopsida</taxon>
        <taxon>eudicotyledons</taxon>
        <taxon>Gunneridae</taxon>
        <taxon>Pentapetalae</taxon>
        <taxon>rosids</taxon>
        <taxon>fabids</taxon>
        <taxon>Fabales</taxon>
        <taxon>Fabaceae</taxon>
        <taxon>Papilionoideae</taxon>
        <taxon>50 kb inversion clade</taxon>
        <taxon>NPAAA clade</taxon>
        <taxon>indigoferoid/millettioid clade</taxon>
        <taxon>Phaseoleae</taxon>
        <taxon>Phaseolus</taxon>
    </lineage>
</organism>
<dbReference type="EMBL" id="JAYMYR010000008">
    <property type="protein sequence ID" value="KAK7348598.1"/>
    <property type="molecule type" value="Genomic_DNA"/>
</dbReference>
<proteinExistence type="predicted"/>
<evidence type="ECO:0000313" key="2">
    <source>
        <dbReference type="EMBL" id="KAK7348598.1"/>
    </source>
</evidence>
<name>A0AAN9MB67_PHACN</name>
<gene>
    <name evidence="2" type="ORF">VNO80_23160</name>
</gene>
<accession>A0AAN9MB67</accession>
<feature type="compositionally biased region" description="Basic and acidic residues" evidence="1">
    <location>
        <begin position="36"/>
        <end position="47"/>
    </location>
</feature>
<dbReference type="Proteomes" id="UP001374584">
    <property type="component" value="Unassembled WGS sequence"/>
</dbReference>
<comment type="caution">
    <text evidence="2">The sequence shown here is derived from an EMBL/GenBank/DDBJ whole genome shotgun (WGS) entry which is preliminary data.</text>
</comment>
<evidence type="ECO:0000313" key="3">
    <source>
        <dbReference type="Proteomes" id="UP001374584"/>
    </source>
</evidence>
<feature type="region of interest" description="Disordered" evidence="1">
    <location>
        <begin position="18"/>
        <end position="49"/>
    </location>
</feature>
<reference evidence="2 3" key="1">
    <citation type="submission" date="2024-01" db="EMBL/GenBank/DDBJ databases">
        <title>The genomes of 5 underutilized Papilionoideae crops provide insights into root nodulation and disease resistanc.</title>
        <authorList>
            <person name="Jiang F."/>
        </authorList>
    </citation>
    <scope>NUCLEOTIDE SEQUENCE [LARGE SCALE GENOMIC DNA]</scope>
    <source>
        <strain evidence="2">JINMINGXINNONG_FW02</strain>
        <tissue evidence="2">Leaves</tissue>
    </source>
</reference>